<dbReference type="Pfam" id="PF13746">
    <property type="entry name" value="Fer4_18"/>
    <property type="match status" value="1"/>
</dbReference>
<dbReference type="Gene3D" id="2.60.40.10">
    <property type="entry name" value="Immunoglobulins"/>
    <property type="match status" value="1"/>
</dbReference>
<feature type="transmembrane region" description="Helical" evidence="7">
    <location>
        <begin position="37"/>
        <end position="56"/>
    </location>
</feature>
<name>A0ABQ6GSZ5_9GAMM</name>
<dbReference type="Gene3D" id="1.10.1060.10">
    <property type="entry name" value="Alpha-helical ferredoxin"/>
    <property type="match status" value="1"/>
</dbReference>
<dbReference type="NCBIfam" id="TIGR02745">
    <property type="entry name" value="ccoG_rdxA_fixG"/>
    <property type="match status" value="1"/>
</dbReference>
<dbReference type="InterPro" id="IPR051684">
    <property type="entry name" value="Electron_Trans/Redox"/>
</dbReference>
<dbReference type="PROSITE" id="PS00198">
    <property type="entry name" value="4FE4S_FER_1"/>
    <property type="match status" value="1"/>
</dbReference>
<dbReference type="SUPFAM" id="SSF54862">
    <property type="entry name" value="4Fe-4S ferredoxins"/>
    <property type="match status" value="1"/>
</dbReference>
<feature type="domain" description="4Fe-4S ferredoxin-type" evidence="8">
    <location>
        <begin position="252"/>
        <end position="280"/>
    </location>
</feature>
<keyword evidence="2" id="KW-0004">4Fe-4S</keyword>
<evidence type="ECO:0000313" key="9">
    <source>
        <dbReference type="EMBL" id="GLX79073.1"/>
    </source>
</evidence>
<keyword evidence="10" id="KW-1185">Reference proteome</keyword>
<dbReference type="InterPro" id="IPR032879">
    <property type="entry name" value="FixG_C"/>
</dbReference>
<keyword evidence="4" id="KW-0249">Electron transport</keyword>
<keyword evidence="7" id="KW-0812">Transmembrane</keyword>
<dbReference type="PROSITE" id="PS51379">
    <property type="entry name" value="4FE4S_FER_2"/>
    <property type="match status" value="1"/>
</dbReference>
<sequence>MHQLTNHNEQVIFQTKHIDGKHHIREQHGRYQRMRRYLAWSLVLLFIALPLVQFQGQQALLFDIAQQKFNVFAWSFYPQDLMLFVFIFLFSAFALFYVATRYGRVWCGYTCPQTIWTMMYLWVEHRIEGNRQAKIKLNNSKLTLKKLLIKTVKHAIWFTIALVTATIFISYFIPAHQLYSDLLQLDISLLTFNWIAFFACCTYINAGFIREKMCEHMCPYSRFQSVMMTKSTKVISYDHHRGEGRGARKMNQAIPQGLGDCVDCKLCVQVCPVGIDIREGLQYQCISCGLCIDACDQTMDKFSYQRGLIKYASEHKQRITSWRNISYLLVLATILAAGSYWLMQRNTFEVAVFKDRNILYRELAGELIENSYQIKIFNKSQSLAYYQLNVNGISDVKLKSPDKIVVQPGQQKILTVNVVAKSVTSNLVKDNNTEIRFIVKNLSENQLVKVKSTFYAPS</sequence>
<keyword evidence="3" id="KW-0479">Metal-binding</keyword>
<feature type="transmembrane region" description="Helical" evidence="7">
    <location>
        <begin position="325"/>
        <end position="343"/>
    </location>
</feature>
<evidence type="ECO:0000256" key="3">
    <source>
        <dbReference type="ARBA" id="ARBA00022723"/>
    </source>
</evidence>
<dbReference type="InterPro" id="IPR017900">
    <property type="entry name" value="4Fe4S_Fe_S_CS"/>
</dbReference>
<dbReference type="InterPro" id="IPR017896">
    <property type="entry name" value="4Fe4S_Fe-S-bd"/>
</dbReference>
<dbReference type="InterPro" id="IPR013783">
    <property type="entry name" value="Ig-like_fold"/>
</dbReference>
<feature type="transmembrane region" description="Helical" evidence="7">
    <location>
        <begin position="155"/>
        <end position="175"/>
    </location>
</feature>
<dbReference type="RefSeq" id="WP_284244966.1">
    <property type="nucleotide sequence ID" value="NZ_BSST01000001.1"/>
</dbReference>
<dbReference type="InterPro" id="IPR014116">
    <property type="entry name" value="Cyt_c_oxidase_cbb3_FixG"/>
</dbReference>
<evidence type="ECO:0000256" key="1">
    <source>
        <dbReference type="ARBA" id="ARBA00022448"/>
    </source>
</evidence>
<keyword evidence="6" id="KW-0411">Iron-sulfur</keyword>
<keyword evidence="1" id="KW-0813">Transport</keyword>
<feature type="transmembrane region" description="Helical" evidence="7">
    <location>
        <begin position="187"/>
        <end position="208"/>
    </location>
</feature>
<evidence type="ECO:0000256" key="4">
    <source>
        <dbReference type="ARBA" id="ARBA00022982"/>
    </source>
</evidence>
<proteinExistence type="predicted"/>
<keyword evidence="5" id="KW-0408">Iron</keyword>
<gene>
    <name evidence="9" type="ORF">tinsulaeT_24130</name>
</gene>
<dbReference type="PANTHER" id="PTHR30176">
    <property type="entry name" value="FERREDOXIN-TYPE PROTEIN NAPH"/>
    <property type="match status" value="1"/>
</dbReference>
<comment type="caution">
    <text evidence="9">The sequence shown here is derived from an EMBL/GenBank/DDBJ whole genome shotgun (WGS) entry which is preliminary data.</text>
</comment>
<dbReference type="EMBL" id="BSST01000001">
    <property type="protein sequence ID" value="GLX79073.1"/>
    <property type="molecule type" value="Genomic_DNA"/>
</dbReference>
<dbReference type="Pfam" id="PF11614">
    <property type="entry name" value="FixG_C"/>
    <property type="match status" value="1"/>
</dbReference>
<evidence type="ECO:0000256" key="5">
    <source>
        <dbReference type="ARBA" id="ARBA00023004"/>
    </source>
</evidence>
<protein>
    <submittedName>
        <fullName evidence="9">Cytochrome c oxidase accessory protein CcoG</fullName>
    </submittedName>
</protein>
<evidence type="ECO:0000256" key="6">
    <source>
        <dbReference type="ARBA" id="ARBA00023014"/>
    </source>
</evidence>
<dbReference type="Proteomes" id="UP001157186">
    <property type="component" value="Unassembled WGS sequence"/>
</dbReference>
<keyword evidence="7" id="KW-0472">Membrane</keyword>
<evidence type="ECO:0000259" key="8">
    <source>
        <dbReference type="PROSITE" id="PS51379"/>
    </source>
</evidence>
<keyword evidence="7" id="KW-1133">Transmembrane helix</keyword>
<accession>A0ABQ6GSZ5</accession>
<feature type="transmembrane region" description="Helical" evidence="7">
    <location>
        <begin position="76"/>
        <end position="99"/>
    </location>
</feature>
<evidence type="ECO:0000256" key="2">
    <source>
        <dbReference type="ARBA" id="ARBA00022485"/>
    </source>
</evidence>
<evidence type="ECO:0000256" key="7">
    <source>
        <dbReference type="SAM" id="Phobius"/>
    </source>
</evidence>
<dbReference type="PANTHER" id="PTHR30176:SF3">
    <property type="entry name" value="FERREDOXIN-TYPE PROTEIN NAPH"/>
    <property type="match status" value="1"/>
</dbReference>
<evidence type="ECO:0000313" key="10">
    <source>
        <dbReference type="Proteomes" id="UP001157186"/>
    </source>
</evidence>
<reference evidence="9 10" key="1">
    <citation type="submission" date="2023-03" db="EMBL/GenBank/DDBJ databases">
        <title>Draft genome sequence of Thalassotalea insulae KCTC 62186T.</title>
        <authorList>
            <person name="Sawabe T."/>
        </authorList>
    </citation>
    <scope>NUCLEOTIDE SEQUENCE [LARGE SCALE GENOMIC DNA]</scope>
    <source>
        <strain evidence="9 10">KCTC 62186</strain>
    </source>
</reference>
<organism evidence="9 10">
    <name type="scientific">Thalassotalea insulae</name>
    <dbReference type="NCBI Taxonomy" id="2056778"/>
    <lineage>
        <taxon>Bacteria</taxon>
        <taxon>Pseudomonadati</taxon>
        <taxon>Pseudomonadota</taxon>
        <taxon>Gammaproteobacteria</taxon>
        <taxon>Alteromonadales</taxon>
        <taxon>Colwelliaceae</taxon>
        <taxon>Thalassotalea</taxon>
    </lineage>
</organism>
<dbReference type="InterPro" id="IPR009051">
    <property type="entry name" value="Helical_ferredxn"/>
</dbReference>